<protein>
    <recommendedName>
        <fullName evidence="3">Envelope fusion protein</fullName>
    </recommendedName>
</protein>
<organism evidence="1 2">
    <name type="scientific">Papilio machaon</name>
    <name type="common">Old World swallowtail butterfly</name>
    <dbReference type="NCBI Taxonomy" id="76193"/>
    <lineage>
        <taxon>Eukaryota</taxon>
        <taxon>Metazoa</taxon>
        <taxon>Ecdysozoa</taxon>
        <taxon>Arthropoda</taxon>
        <taxon>Hexapoda</taxon>
        <taxon>Insecta</taxon>
        <taxon>Pterygota</taxon>
        <taxon>Neoptera</taxon>
        <taxon>Endopterygota</taxon>
        <taxon>Lepidoptera</taxon>
        <taxon>Glossata</taxon>
        <taxon>Ditrysia</taxon>
        <taxon>Papilionoidea</taxon>
        <taxon>Papilionidae</taxon>
        <taxon>Papilioninae</taxon>
        <taxon>Papilio</taxon>
    </lineage>
</organism>
<evidence type="ECO:0000313" key="2">
    <source>
        <dbReference type="Proteomes" id="UP000053240"/>
    </source>
</evidence>
<gene>
    <name evidence="1" type="ORF">RR48_01249</name>
</gene>
<evidence type="ECO:0008006" key="3">
    <source>
        <dbReference type="Google" id="ProtNLM"/>
    </source>
</evidence>
<name>A0A0N1IFU5_PAPMA</name>
<dbReference type="AlphaFoldDB" id="A0A0N1IFU5"/>
<keyword evidence="2" id="KW-1185">Reference proteome</keyword>
<dbReference type="EMBL" id="KQ460969">
    <property type="protein sequence ID" value="KPJ10207.1"/>
    <property type="molecule type" value="Genomic_DNA"/>
</dbReference>
<dbReference type="InParanoid" id="A0A0N1IFU5"/>
<evidence type="ECO:0000313" key="1">
    <source>
        <dbReference type="EMBL" id="KPJ10207.1"/>
    </source>
</evidence>
<sequence length="368" mass="42544">MSRHNTILIELANNQHKINETLHLILDQNAYRDSSLIKYAKFAQLLDIISENIDDLLAELLRIENTLAFIRASSAHHSMLDITTLKSMLDKLKRVYNKGQILDLELREYYDIIRTGSYYADDRIVIIFKFPIVSLDIYNLYRLSVVPNKHNQALIPSYPYIATSEKYHVYIEAECPKLITWYLYEKDVGTQMRAEGDCIKKLITVQVLENSCRFHNISLTKEAMEKLDDQHFVVCFPHPTRVELFCGKTDYTSLQGSYLTTIPINCYLRTKEFTITNDNDEIKGQPLKIMKIPYDIKDQVAHVKHINLNSINLQGLHDIQEQLTFENPIQLNSLNSDTILYHTTIPFYTLACSAAMIFSPSPTVITNL</sequence>
<dbReference type="Proteomes" id="UP000053240">
    <property type="component" value="Unassembled WGS sequence"/>
</dbReference>
<reference evidence="1 2" key="1">
    <citation type="journal article" date="2015" name="Nat. Commun.">
        <title>Outbred genome sequencing and CRISPR/Cas9 gene editing in butterflies.</title>
        <authorList>
            <person name="Li X."/>
            <person name="Fan D."/>
            <person name="Zhang W."/>
            <person name="Liu G."/>
            <person name="Zhang L."/>
            <person name="Zhao L."/>
            <person name="Fang X."/>
            <person name="Chen L."/>
            <person name="Dong Y."/>
            <person name="Chen Y."/>
            <person name="Ding Y."/>
            <person name="Zhao R."/>
            <person name="Feng M."/>
            <person name="Zhu Y."/>
            <person name="Feng Y."/>
            <person name="Jiang X."/>
            <person name="Zhu D."/>
            <person name="Xiang H."/>
            <person name="Feng X."/>
            <person name="Li S."/>
            <person name="Wang J."/>
            <person name="Zhang G."/>
            <person name="Kronforst M.R."/>
            <person name="Wang W."/>
        </authorList>
    </citation>
    <scope>NUCLEOTIDE SEQUENCE [LARGE SCALE GENOMIC DNA]</scope>
    <source>
        <strain evidence="1">Ya'a_city_454_Pm</strain>
        <tissue evidence="1">Whole body</tissue>
    </source>
</reference>
<proteinExistence type="predicted"/>
<accession>A0A0N1IFU5</accession>